<feature type="domain" description="Serine/threonine specific protein phosphatases" evidence="6">
    <location>
        <begin position="90"/>
        <end position="95"/>
    </location>
</feature>
<feature type="non-terminal residue" evidence="7">
    <location>
        <position position="250"/>
    </location>
</feature>
<evidence type="ECO:0000256" key="4">
    <source>
        <dbReference type="ARBA" id="ARBA00023211"/>
    </source>
</evidence>
<keyword evidence="1" id="KW-0479">Metal-binding</keyword>
<dbReference type="Pfam" id="PF16891">
    <property type="entry name" value="STPPase_N"/>
    <property type="match status" value="1"/>
</dbReference>
<comment type="catalytic activity">
    <reaction evidence="5">
        <text>O-phospho-L-threonyl-[protein] + H2O = L-threonyl-[protein] + phosphate</text>
        <dbReference type="Rhea" id="RHEA:47004"/>
        <dbReference type="Rhea" id="RHEA-COMP:11060"/>
        <dbReference type="Rhea" id="RHEA-COMP:11605"/>
        <dbReference type="ChEBI" id="CHEBI:15377"/>
        <dbReference type="ChEBI" id="CHEBI:30013"/>
        <dbReference type="ChEBI" id="CHEBI:43474"/>
        <dbReference type="ChEBI" id="CHEBI:61977"/>
        <dbReference type="EC" id="3.1.3.16"/>
    </reaction>
</comment>
<organism evidence="7 8">
    <name type="scientific">Ambrosia artemisiifolia</name>
    <name type="common">Common ragweed</name>
    <dbReference type="NCBI Taxonomy" id="4212"/>
    <lineage>
        <taxon>Eukaryota</taxon>
        <taxon>Viridiplantae</taxon>
        <taxon>Streptophyta</taxon>
        <taxon>Embryophyta</taxon>
        <taxon>Tracheophyta</taxon>
        <taxon>Spermatophyta</taxon>
        <taxon>Magnoliopsida</taxon>
        <taxon>eudicotyledons</taxon>
        <taxon>Gunneridae</taxon>
        <taxon>Pentapetalae</taxon>
        <taxon>asterids</taxon>
        <taxon>campanulids</taxon>
        <taxon>Asterales</taxon>
        <taxon>Asteraceae</taxon>
        <taxon>Asteroideae</taxon>
        <taxon>Heliantheae alliance</taxon>
        <taxon>Heliantheae</taxon>
        <taxon>Ambrosia</taxon>
    </lineage>
</organism>
<keyword evidence="2 5" id="KW-0378">Hydrolase</keyword>
<keyword evidence="3" id="KW-0904">Protein phosphatase</keyword>
<evidence type="ECO:0000259" key="6">
    <source>
        <dbReference type="PROSITE" id="PS00125"/>
    </source>
</evidence>
<evidence type="ECO:0000256" key="3">
    <source>
        <dbReference type="ARBA" id="ARBA00022912"/>
    </source>
</evidence>
<dbReference type="Pfam" id="PF00149">
    <property type="entry name" value="Metallophos"/>
    <property type="match status" value="1"/>
</dbReference>
<keyword evidence="8" id="KW-1185">Reference proteome</keyword>
<reference evidence="7" key="1">
    <citation type="submission" date="2022-06" db="EMBL/GenBank/DDBJ databases">
        <title>Uncovering the hologenomic basis of an extraordinary plant invasion.</title>
        <authorList>
            <person name="Bieker V.C."/>
            <person name="Martin M.D."/>
            <person name="Gilbert T."/>
            <person name="Hodgins K."/>
            <person name="Battlay P."/>
            <person name="Petersen B."/>
            <person name="Wilson J."/>
        </authorList>
    </citation>
    <scope>NUCLEOTIDE SEQUENCE</scope>
    <source>
        <strain evidence="7">AA19_3_7</strain>
        <tissue evidence="7">Leaf</tissue>
    </source>
</reference>
<dbReference type="Proteomes" id="UP001206925">
    <property type="component" value="Unassembled WGS sequence"/>
</dbReference>
<dbReference type="PRINTS" id="PR00114">
    <property type="entry name" value="STPHPHTASE"/>
</dbReference>
<dbReference type="GO" id="GO:0004722">
    <property type="term" value="F:protein serine/threonine phosphatase activity"/>
    <property type="evidence" value="ECO:0007669"/>
    <property type="project" value="UniProtKB-EC"/>
</dbReference>
<comment type="similarity">
    <text evidence="5">Belongs to the PPP phosphatase family.</text>
</comment>
<dbReference type="PROSITE" id="PS00125">
    <property type="entry name" value="SER_THR_PHOSPHATASE"/>
    <property type="match status" value="1"/>
</dbReference>
<accession>A0AAD5D049</accession>
<gene>
    <name evidence="7" type="ORF">M8C21_021452</name>
</gene>
<dbReference type="PANTHER" id="PTHR46422:SF6">
    <property type="entry name" value="SERINE_THREONINE-PROTEIN PHOSPHATASE BSL1"/>
    <property type="match status" value="1"/>
</dbReference>
<dbReference type="InterPro" id="IPR031675">
    <property type="entry name" value="STPPase_N"/>
</dbReference>
<evidence type="ECO:0000256" key="1">
    <source>
        <dbReference type="ARBA" id="ARBA00022723"/>
    </source>
</evidence>
<evidence type="ECO:0000256" key="2">
    <source>
        <dbReference type="ARBA" id="ARBA00022801"/>
    </source>
</evidence>
<protein>
    <recommendedName>
        <fullName evidence="5">Serine/threonine-protein phosphatase</fullName>
        <ecNumber evidence="5">3.1.3.16</ecNumber>
    </recommendedName>
</protein>
<dbReference type="EMBL" id="JAMZMK010005874">
    <property type="protein sequence ID" value="KAI7751568.1"/>
    <property type="molecule type" value="Genomic_DNA"/>
</dbReference>
<keyword evidence="4" id="KW-0464">Manganese</keyword>
<dbReference type="InterPro" id="IPR004843">
    <property type="entry name" value="Calcineurin-like_PHP"/>
</dbReference>
<evidence type="ECO:0000256" key="5">
    <source>
        <dbReference type="RuleBase" id="RU004273"/>
    </source>
</evidence>
<comment type="caution">
    <text evidence="7">The sequence shown here is derived from an EMBL/GenBank/DDBJ whole genome shotgun (WGS) entry which is preliminary data.</text>
</comment>
<dbReference type="AlphaFoldDB" id="A0AAD5D049"/>
<dbReference type="SMART" id="SM00156">
    <property type="entry name" value="PP2Ac"/>
    <property type="match status" value="1"/>
</dbReference>
<feature type="non-terminal residue" evidence="7">
    <location>
        <position position="1"/>
    </location>
</feature>
<dbReference type="Gene3D" id="3.60.21.10">
    <property type="match status" value="1"/>
</dbReference>
<sequence>VISTLLRPRNWKPPANRRFFLDSYEVGELCYAAEQIFLHEPTVLQLKAPIKVFGDLHGQFDYVDRGQHSLETITLLLALKIQYPESIHLIRGNHEAADINALFGFRLECIERMGENDGIWAWTRFNQLFNHLPLAALIEKKIICMHGGIGRSIHLVEQIEKIERPITMDAGSLVLMDLLWSDPTENDSVEGLRPNARGPGLVTFGPDRVSDFCKRNKLQLIIRAHECVMDGFERFAQGQLITLFSATNYC</sequence>
<name>A0AAD5D049_AMBAR</name>
<dbReference type="PANTHER" id="PTHR46422">
    <property type="entry name" value="SERINE/THREONINE-PROTEIN PHOSPHATASE BSL3"/>
    <property type="match status" value="1"/>
</dbReference>
<proteinExistence type="inferred from homology"/>
<dbReference type="InterPro" id="IPR029052">
    <property type="entry name" value="Metallo-depent_PP-like"/>
</dbReference>
<evidence type="ECO:0000313" key="7">
    <source>
        <dbReference type="EMBL" id="KAI7751568.1"/>
    </source>
</evidence>
<dbReference type="InterPro" id="IPR006186">
    <property type="entry name" value="Ser/Thr-sp_prot-phosphatase"/>
</dbReference>
<dbReference type="SUPFAM" id="SSF56300">
    <property type="entry name" value="Metallo-dependent phosphatases"/>
    <property type="match status" value="1"/>
</dbReference>
<dbReference type="EC" id="3.1.3.16" evidence="5"/>
<evidence type="ECO:0000313" key="8">
    <source>
        <dbReference type="Proteomes" id="UP001206925"/>
    </source>
</evidence>